<dbReference type="InterPro" id="IPR023088">
    <property type="entry name" value="PDEase"/>
</dbReference>
<dbReference type="PROSITE" id="PS51845">
    <property type="entry name" value="PDEASE_I_2"/>
    <property type="match status" value="1"/>
</dbReference>
<dbReference type="EMBL" id="JBGBPQ010000022">
    <property type="protein sequence ID" value="KAL1503316.1"/>
    <property type="molecule type" value="Genomic_DNA"/>
</dbReference>
<sequence length="1073" mass="118041">MVRLQVRHNDLENDSSALVSTDAAVTLGIAVPLSSFYAVCLLERGATTHAALMPLAFCALAMLLWLPILIAPHHVKKLAYPCNLLGLAAPSIALAIGPPVALALLGDGPDYSRHAAYCCLLLCAYSAAPAVCFHTPNIILGAVMFIQFATCSNGLLAMDVVMLGTAAVAVPVQRLLSCEGQSIQQRRFTAKKPMTMDLAELAAEESTSSKSKKMMKASPDGSAHEAVVALHDASVQHVRKRMTVADVAPDQPIVQKRSDSVFSAVSDDHSHHSHLVVSTIDVVTPMVTAIKQLRMLIDRHGPHLDEELANELAEVLTHVELAAITDKEVPAIDWGREMKELGIDPSVRDWLRSQLQEYSYKTRQRHNSNSSMGAGDISTSSRISCRLKSLSPREWFSSDASASSLRKLRRGCSSSRTVVRRLFGGRHSCATMESGSQLIAVQRHAPALECASSAATEESSAGTGVSLPSAVDMRASAGAASSSGVSRRSLVTFEQMNELSDHAGASISEPHTEAELTPETTEEGSAQSKRRPRVLSEPHTEAELTPETTEEGSAQSKRRPRVLSLDEPFNPPTSRYTSPLDGEMSVIRSLRARSLCKSNSARSSVSFMNSGRIRTLSALNSRRSERSLLSACVSFAECPVRTSICARTLRPKSERLEANRLRLRVLELDDAMQHNAELWELTDSLMTEWSPKQDVCRVDEITGGHSLYVMGMLIFRHHGLLDKRVDNDTMRRFLLRMEQQYGNNTYHCSTHAADVLTMTHLFLTNAGFKERLSDIQILASLLGAIIHDFNHPGTSNAHEVKIRSERAILHSDQSVLERHHLASAFKVLHEPGHQVLEKLSLDEYGECRSLVIEAVLHTDLSKHFDVVGRLKALAARQGYKAAKEAKTHSIWNSPFLSASVDAKLLCISIIKFADLGHVCKRFGLHKRWVERITAEFYVMGDTEKLLGVSVSPMCDRAVDTDVVKSQIGFLQFVCIPFFKVMADLVDPRLEPYRNCQENFWQWHKLRNRQDAATQLLLRKATSPDQLQADGTCAKRGSGIVQALVEIPPDPTADSCLRLSSRQRSQGRSTSCNC</sequence>
<keyword evidence="2" id="KW-0378">Hydrolase</keyword>
<feature type="transmembrane region" description="Helical" evidence="7">
    <location>
        <begin position="51"/>
        <end position="70"/>
    </location>
</feature>
<accession>A0AB34ILP6</accession>
<feature type="active site" description="Proton donor" evidence="3">
    <location>
        <position position="747"/>
    </location>
</feature>
<evidence type="ECO:0000256" key="3">
    <source>
        <dbReference type="PIRSR" id="PIRSR623088-1"/>
    </source>
</evidence>
<dbReference type="InterPro" id="IPR036971">
    <property type="entry name" value="PDEase_catalytic_dom_sf"/>
</dbReference>
<reference evidence="9 10" key="1">
    <citation type="journal article" date="2024" name="Science">
        <title>Giant polyketide synthase enzymes in the biosynthesis of giant marine polyether toxins.</title>
        <authorList>
            <person name="Fallon T.R."/>
            <person name="Shende V.V."/>
            <person name="Wierzbicki I.H."/>
            <person name="Pendleton A.L."/>
            <person name="Watervoot N.F."/>
            <person name="Auber R.P."/>
            <person name="Gonzalez D.J."/>
            <person name="Wisecaver J.H."/>
            <person name="Moore B.S."/>
        </authorList>
    </citation>
    <scope>NUCLEOTIDE SEQUENCE [LARGE SCALE GENOMIC DNA]</scope>
    <source>
        <strain evidence="9 10">12B1</strain>
    </source>
</reference>
<dbReference type="SUPFAM" id="SSF109604">
    <property type="entry name" value="HD-domain/PDEase-like"/>
    <property type="match status" value="1"/>
</dbReference>
<evidence type="ECO:0000256" key="4">
    <source>
        <dbReference type="PIRSR" id="PIRSR623088-2"/>
    </source>
</evidence>
<dbReference type="Pfam" id="PF00233">
    <property type="entry name" value="PDEase_I"/>
    <property type="match status" value="1"/>
</dbReference>
<feature type="binding site" evidence="5">
    <location>
        <position position="751"/>
    </location>
    <ligand>
        <name>Zn(2+)</name>
        <dbReference type="ChEBI" id="CHEBI:29105"/>
        <label>1</label>
    </ligand>
</feature>
<feature type="binding site" evidence="4">
    <location>
        <position position="788"/>
    </location>
    <ligand>
        <name>AMP</name>
        <dbReference type="ChEBI" id="CHEBI:456215"/>
    </ligand>
</feature>
<evidence type="ECO:0000256" key="1">
    <source>
        <dbReference type="ARBA" id="ARBA00022723"/>
    </source>
</evidence>
<feature type="binding site" evidence="5">
    <location>
        <position position="788"/>
    </location>
    <ligand>
        <name>Zn(2+)</name>
        <dbReference type="ChEBI" id="CHEBI:29105"/>
        <label>1</label>
    </ligand>
</feature>
<evidence type="ECO:0000259" key="8">
    <source>
        <dbReference type="PROSITE" id="PS51845"/>
    </source>
</evidence>
<feature type="binding site" evidence="4">
    <location>
        <position position="914"/>
    </location>
    <ligand>
        <name>AMP</name>
        <dbReference type="ChEBI" id="CHEBI:456215"/>
    </ligand>
</feature>
<comment type="caution">
    <text evidence="9">The sequence shown here is derived from an EMBL/GenBank/DDBJ whole genome shotgun (WGS) entry which is preliminary data.</text>
</comment>
<evidence type="ECO:0000256" key="7">
    <source>
        <dbReference type="SAM" id="Phobius"/>
    </source>
</evidence>
<organism evidence="9 10">
    <name type="scientific">Prymnesium parvum</name>
    <name type="common">Toxic golden alga</name>
    <dbReference type="NCBI Taxonomy" id="97485"/>
    <lineage>
        <taxon>Eukaryota</taxon>
        <taxon>Haptista</taxon>
        <taxon>Haptophyta</taxon>
        <taxon>Prymnesiophyceae</taxon>
        <taxon>Prymnesiales</taxon>
        <taxon>Prymnesiaceae</taxon>
        <taxon>Prymnesium</taxon>
    </lineage>
</organism>
<keyword evidence="7" id="KW-0812">Transmembrane</keyword>
<feature type="binding site" evidence="4">
    <location>
        <position position="966"/>
    </location>
    <ligand>
        <name>AMP</name>
        <dbReference type="ChEBI" id="CHEBI:456215"/>
    </ligand>
</feature>
<feature type="binding site" evidence="5">
    <location>
        <position position="914"/>
    </location>
    <ligand>
        <name>Zn(2+)</name>
        <dbReference type="ChEBI" id="CHEBI:29105"/>
        <label>1</label>
    </ligand>
</feature>
<evidence type="ECO:0000256" key="2">
    <source>
        <dbReference type="ARBA" id="ARBA00022801"/>
    </source>
</evidence>
<dbReference type="GO" id="GO:0007165">
    <property type="term" value="P:signal transduction"/>
    <property type="evidence" value="ECO:0007669"/>
    <property type="project" value="InterPro"/>
</dbReference>
<dbReference type="AlphaFoldDB" id="A0AB34ILP6"/>
<feature type="transmembrane region" description="Helical" evidence="7">
    <location>
        <begin position="21"/>
        <end position="39"/>
    </location>
</feature>
<feature type="binding site" evidence="5">
    <location>
        <position position="787"/>
    </location>
    <ligand>
        <name>Zn(2+)</name>
        <dbReference type="ChEBI" id="CHEBI:29105"/>
        <label>1</label>
    </ligand>
</feature>
<keyword evidence="7" id="KW-0472">Membrane</keyword>
<keyword evidence="7" id="KW-1133">Transmembrane helix</keyword>
<feature type="region of interest" description="Disordered" evidence="6">
    <location>
        <begin position="502"/>
        <end position="580"/>
    </location>
</feature>
<feature type="transmembrane region" description="Helical" evidence="7">
    <location>
        <begin position="82"/>
        <end position="102"/>
    </location>
</feature>
<dbReference type="InterPro" id="IPR002073">
    <property type="entry name" value="PDEase_catalytic_dom"/>
</dbReference>
<dbReference type="GO" id="GO:0004114">
    <property type="term" value="F:3',5'-cyclic-nucleotide phosphodiesterase activity"/>
    <property type="evidence" value="ECO:0007669"/>
    <property type="project" value="InterPro"/>
</dbReference>
<name>A0AB34ILP6_PRYPA</name>
<dbReference type="GO" id="GO:0046872">
    <property type="term" value="F:metal ion binding"/>
    <property type="evidence" value="ECO:0007669"/>
    <property type="project" value="UniProtKB-KW"/>
</dbReference>
<keyword evidence="1 5" id="KW-0479">Metal-binding</keyword>
<feature type="transmembrane region" description="Helical" evidence="7">
    <location>
        <begin position="114"/>
        <end position="133"/>
    </location>
</feature>
<feature type="binding site" evidence="5">
    <location>
        <position position="788"/>
    </location>
    <ligand>
        <name>Zn(2+)</name>
        <dbReference type="ChEBI" id="CHEBI:29105"/>
        <label>2</label>
    </ligand>
</feature>
<keyword evidence="10" id="KW-1185">Reference proteome</keyword>
<gene>
    <name evidence="9" type="ORF">AB1Y20_011368</name>
</gene>
<proteinExistence type="predicted"/>
<dbReference type="PRINTS" id="PR00387">
    <property type="entry name" value="PDIESTERASE1"/>
</dbReference>
<evidence type="ECO:0000313" key="9">
    <source>
        <dbReference type="EMBL" id="KAL1503316.1"/>
    </source>
</evidence>
<feature type="domain" description="PDEase" evidence="8">
    <location>
        <begin position="660"/>
        <end position="1009"/>
    </location>
</feature>
<feature type="binding site" evidence="4">
    <location>
        <begin position="747"/>
        <end position="751"/>
    </location>
    <ligand>
        <name>AMP</name>
        <dbReference type="ChEBI" id="CHEBI:456215"/>
    </ligand>
</feature>
<dbReference type="PANTHER" id="PTHR11347">
    <property type="entry name" value="CYCLIC NUCLEOTIDE PHOSPHODIESTERASE"/>
    <property type="match status" value="1"/>
</dbReference>
<dbReference type="Gene3D" id="1.10.1300.10">
    <property type="entry name" value="3'5'-cyclic nucleotide phosphodiesterase, catalytic domain"/>
    <property type="match status" value="1"/>
</dbReference>
<evidence type="ECO:0000256" key="5">
    <source>
        <dbReference type="PIRSR" id="PIRSR623088-3"/>
    </source>
</evidence>
<evidence type="ECO:0000313" key="10">
    <source>
        <dbReference type="Proteomes" id="UP001515480"/>
    </source>
</evidence>
<evidence type="ECO:0000256" key="6">
    <source>
        <dbReference type="SAM" id="MobiDB-lite"/>
    </source>
</evidence>
<protein>
    <recommendedName>
        <fullName evidence="8">PDEase domain-containing protein</fullName>
    </recommendedName>
</protein>
<dbReference type="Proteomes" id="UP001515480">
    <property type="component" value="Unassembled WGS sequence"/>
</dbReference>